<protein>
    <submittedName>
        <fullName evidence="2">Uncharacterized protein</fullName>
    </submittedName>
</protein>
<keyword evidence="3" id="KW-1185">Reference proteome</keyword>
<keyword evidence="1" id="KW-1133">Transmembrane helix</keyword>
<dbReference type="Proteomes" id="UP001178461">
    <property type="component" value="Chromosome 9"/>
</dbReference>
<sequence length="111" mass="13167">MAFRITLRGIFRCFRKLLSIFFTLLFCDLLLRISFVLLFFLLLPFFIIYDHVIPSIVLFARSTRPILDTFFGRLLPSLFAFVLSLVPPILIFFFTKRILIPVSIKIFQLTW</sequence>
<evidence type="ECO:0000256" key="1">
    <source>
        <dbReference type="SAM" id="Phobius"/>
    </source>
</evidence>
<dbReference type="AlphaFoldDB" id="A0AA35KWN4"/>
<reference evidence="2" key="1">
    <citation type="submission" date="2022-12" db="EMBL/GenBank/DDBJ databases">
        <authorList>
            <person name="Alioto T."/>
            <person name="Alioto T."/>
            <person name="Gomez Garrido J."/>
        </authorList>
    </citation>
    <scope>NUCLEOTIDE SEQUENCE</scope>
</reference>
<accession>A0AA35KWN4</accession>
<proteinExistence type="predicted"/>
<organism evidence="2 3">
    <name type="scientific">Podarcis lilfordi</name>
    <name type="common">Lilford's wall lizard</name>
    <dbReference type="NCBI Taxonomy" id="74358"/>
    <lineage>
        <taxon>Eukaryota</taxon>
        <taxon>Metazoa</taxon>
        <taxon>Chordata</taxon>
        <taxon>Craniata</taxon>
        <taxon>Vertebrata</taxon>
        <taxon>Euteleostomi</taxon>
        <taxon>Lepidosauria</taxon>
        <taxon>Squamata</taxon>
        <taxon>Bifurcata</taxon>
        <taxon>Unidentata</taxon>
        <taxon>Episquamata</taxon>
        <taxon>Laterata</taxon>
        <taxon>Lacertibaenia</taxon>
        <taxon>Lacertidae</taxon>
        <taxon>Podarcis</taxon>
    </lineage>
</organism>
<feature type="transmembrane region" description="Helical" evidence="1">
    <location>
        <begin position="74"/>
        <end position="95"/>
    </location>
</feature>
<feature type="transmembrane region" description="Helical" evidence="1">
    <location>
        <begin position="21"/>
        <end position="49"/>
    </location>
</feature>
<keyword evidence="1" id="KW-0812">Transmembrane</keyword>
<dbReference type="EMBL" id="OX395134">
    <property type="protein sequence ID" value="CAI5784918.1"/>
    <property type="molecule type" value="Genomic_DNA"/>
</dbReference>
<evidence type="ECO:0000313" key="3">
    <source>
        <dbReference type="Proteomes" id="UP001178461"/>
    </source>
</evidence>
<evidence type="ECO:0000313" key="2">
    <source>
        <dbReference type="EMBL" id="CAI5784918.1"/>
    </source>
</evidence>
<keyword evidence="1" id="KW-0472">Membrane</keyword>
<gene>
    <name evidence="2" type="ORF">PODLI_1B038268</name>
</gene>
<name>A0AA35KWN4_9SAUR</name>